<accession>A0A5J4WWN3</accession>
<dbReference type="EMBL" id="SNRW01000771">
    <property type="protein sequence ID" value="KAA6399351.1"/>
    <property type="molecule type" value="Genomic_DNA"/>
</dbReference>
<protein>
    <recommendedName>
        <fullName evidence="6">FYVE-type domain-containing protein</fullName>
    </recommendedName>
</protein>
<dbReference type="InterPro" id="IPR017455">
    <property type="entry name" value="Znf_FYVE-rel"/>
</dbReference>
<dbReference type="Proteomes" id="UP000324800">
    <property type="component" value="Unassembled WGS sequence"/>
</dbReference>
<keyword evidence="1" id="KW-0479">Metal-binding</keyword>
<feature type="domain" description="FYVE-type" evidence="6">
    <location>
        <begin position="11"/>
        <end position="83"/>
    </location>
</feature>
<feature type="compositionally biased region" description="Acidic residues" evidence="5">
    <location>
        <begin position="203"/>
        <end position="212"/>
    </location>
</feature>
<dbReference type="Gene3D" id="3.30.40.10">
    <property type="entry name" value="Zinc/RING finger domain, C3HC4 (zinc finger)"/>
    <property type="match status" value="1"/>
</dbReference>
<reference evidence="7 8" key="1">
    <citation type="submission" date="2019-03" db="EMBL/GenBank/DDBJ databases">
        <title>Single cell metagenomics reveals metabolic interactions within the superorganism composed of flagellate Streblomastix strix and complex community of Bacteroidetes bacteria on its surface.</title>
        <authorList>
            <person name="Treitli S.C."/>
            <person name="Kolisko M."/>
            <person name="Husnik F."/>
            <person name="Keeling P."/>
            <person name="Hampl V."/>
        </authorList>
    </citation>
    <scope>NUCLEOTIDE SEQUENCE [LARGE SCALE GENOMIC DNA]</scope>
    <source>
        <strain evidence="7">ST1C</strain>
    </source>
</reference>
<evidence type="ECO:0000256" key="1">
    <source>
        <dbReference type="ARBA" id="ARBA00022723"/>
    </source>
</evidence>
<dbReference type="PROSITE" id="PS50178">
    <property type="entry name" value="ZF_FYVE"/>
    <property type="match status" value="1"/>
</dbReference>
<dbReference type="InterPro" id="IPR000306">
    <property type="entry name" value="Znf_FYVE"/>
</dbReference>
<dbReference type="SUPFAM" id="SSF57903">
    <property type="entry name" value="FYVE/PHD zinc finger"/>
    <property type="match status" value="1"/>
</dbReference>
<organism evidence="7 8">
    <name type="scientific">Streblomastix strix</name>
    <dbReference type="NCBI Taxonomy" id="222440"/>
    <lineage>
        <taxon>Eukaryota</taxon>
        <taxon>Metamonada</taxon>
        <taxon>Preaxostyla</taxon>
        <taxon>Oxymonadida</taxon>
        <taxon>Streblomastigidae</taxon>
        <taxon>Streblomastix</taxon>
    </lineage>
</organism>
<dbReference type="InterPro" id="IPR011011">
    <property type="entry name" value="Znf_FYVE_PHD"/>
</dbReference>
<dbReference type="GO" id="GO:0008270">
    <property type="term" value="F:zinc ion binding"/>
    <property type="evidence" value="ECO:0007669"/>
    <property type="project" value="UniProtKB-KW"/>
</dbReference>
<dbReference type="Pfam" id="PF01363">
    <property type="entry name" value="FYVE"/>
    <property type="match status" value="1"/>
</dbReference>
<keyword evidence="2 4" id="KW-0863">Zinc-finger</keyword>
<evidence type="ECO:0000256" key="3">
    <source>
        <dbReference type="ARBA" id="ARBA00022833"/>
    </source>
</evidence>
<comment type="caution">
    <text evidence="7">The sequence shown here is derived from an EMBL/GenBank/DDBJ whole genome shotgun (WGS) entry which is preliminary data.</text>
</comment>
<proteinExistence type="predicted"/>
<evidence type="ECO:0000256" key="5">
    <source>
        <dbReference type="SAM" id="MobiDB-lite"/>
    </source>
</evidence>
<evidence type="ECO:0000313" key="7">
    <source>
        <dbReference type="EMBL" id="KAA6399351.1"/>
    </source>
</evidence>
<feature type="compositionally biased region" description="Low complexity" evidence="5">
    <location>
        <begin position="214"/>
        <end position="231"/>
    </location>
</feature>
<evidence type="ECO:0000256" key="4">
    <source>
        <dbReference type="PROSITE-ProRule" id="PRU00091"/>
    </source>
</evidence>
<dbReference type="OrthoDB" id="2306477at2759"/>
<dbReference type="InterPro" id="IPR013083">
    <property type="entry name" value="Znf_RING/FYVE/PHD"/>
</dbReference>
<feature type="region of interest" description="Disordered" evidence="5">
    <location>
        <begin position="203"/>
        <end position="246"/>
    </location>
</feature>
<evidence type="ECO:0000313" key="8">
    <source>
        <dbReference type="Proteomes" id="UP000324800"/>
    </source>
</evidence>
<dbReference type="CDD" id="cd00065">
    <property type="entry name" value="FYVE_like_SF"/>
    <property type="match status" value="1"/>
</dbReference>
<gene>
    <name evidence="7" type="ORF">EZS28_005123</name>
</gene>
<sequence>MQEYIQSKVPDISGDICIECKEKFGLLNRKNICASCRKPFCKKCKNKMDDNISEEMLFNEDLIHWSKIDNLPWVCNRCAFIMSLNDAVKHIETLKKSRKPINIVENTWKHLLDSENTINKAINVYNEKKDQLSKQPNIKKDVNIERRISPSSSSQQYDTIRYNPYDEQGSLISNINIFTNADSISELDVTQLNIQSQKWEQQISDDVEDEEIITQQKQQSKPQPKKQQPLKTPSPPSLNSQSPTSDVLNLQPEVKRQLIPFCKESRQALVQHLRLISAVRQSNNAPSTPKEPSRKEQLSERDFFMLEHTVNVFEARIVPLQAKISQIESELS</sequence>
<keyword evidence="3" id="KW-0862">Zinc</keyword>
<dbReference type="AlphaFoldDB" id="A0A5J4WWN3"/>
<evidence type="ECO:0000259" key="6">
    <source>
        <dbReference type="PROSITE" id="PS50178"/>
    </source>
</evidence>
<name>A0A5J4WWN3_9EUKA</name>
<evidence type="ECO:0000256" key="2">
    <source>
        <dbReference type="ARBA" id="ARBA00022771"/>
    </source>
</evidence>